<protein>
    <submittedName>
        <fullName evidence="1">Uncharacterized protein</fullName>
    </submittedName>
</protein>
<reference evidence="1 2" key="1">
    <citation type="journal article" date="2023" name="Life. Sci Alliance">
        <title>Evolutionary insights into 3D genome organization and epigenetic landscape of Vigna mungo.</title>
        <authorList>
            <person name="Junaid A."/>
            <person name="Singh B."/>
            <person name="Bhatia S."/>
        </authorList>
    </citation>
    <scope>NUCLEOTIDE SEQUENCE [LARGE SCALE GENOMIC DNA]</scope>
    <source>
        <strain evidence="1">Urdbean</strain>
    </source>
</reference>
<organism evidence="1 2">
    <name type="scientific">Vigna mungo</name>
    <name type="common">Black gram</name>
    <name type="synonym">Phaseolus mungo</name>
    <dbReference type="NCBI Taxonomy" id="3915"/>
    <lineage>
        <taxon>Eukaryota</taxon>
        <taxon>Viridiplantae</taxon>
        <taxon>Streptophyta</taxon>
        <taxon>Embryophyta</taxon>
        <taxon>Tracheophyta</taxon>
        <taxon>Spermatophyta</taxon>
        <taxon>Magnoliopsida</taxon>
        <taxon>eudicotyledons</taxon>
        <taxon>Gunneridae</taxon>
        <taxon>Pentapetalae</taxon>
        <taxon>rosids</taxon>
        <taxon>fabids</taxon>
        <taxon>Fabales</taxon>
        <taxon>Fabaceae</taxon>
        <taxon>Papilionoideae</taxon>
        <taxon>50 kb inversion clade</taxon>
        <taxon>NPAAA clade</taxon>
        <taxon>indigoferoid/millettioid clade</taxon>
        <taxon>Phaseoleae</taxon>
        <taxon>Vigna</taxon>
    </lineage>
</organism>
<gene>
    <name evidence="1" type="ORF">V8G54_017291</name>
</gene>
<name>A0AAQ3NMQ8_VIGMU</name>
<sequence length="145" mass="15203">MSSNPNVTGTVISSKSPNSRSTLLLLPSSSVQTPQLLTLQSTTALTFSFSDCSTQLSSAAIATTASAATRRISFAFVDAGKGSRQAESAKLRQADFPRSARAATSCARAAISGVGYVPSQILVDLSLGTRTSQTHLLFFLCRTPR</sequence>
<evidence type="ECO:0000313" key="1">
    <source>
        <dbReference type="EMBL" id="WVZ12761.1"/>
    </source>
</evidence>
<accession>A0AAQ3NMQ8</accession>
<dbReference type="Proteomes" id="UP001374535">
    <property type="component" value="Chromosome 5"/>
</dbReference>
<dbReference type="AlphaFoldDB" id="A0AAQ3NMQ8"/>
<keyword evidence="2" id="KW-1185">Reference proteome</keyword>
<evidence type="ECO:0000313" key="2">
    <source>
        <dbReference type="Proteomes" id="UP001374535"/>
    </source>
</evidence>
<dbReference type="EMBL" id="CP144696">
    <property type="protein sequence ID" value="WVZ12761.1"/>
    <property type="molecule type" value="Genomic_DNA"/>
</dbReference>
<proteinExistence type="predicted"/>